<accession>A0ABW4PT57</accession>
<dbReference type="RefSeq" id="WP_380903826.1">
    <property type="nucleotide sequence ID" value="NZ_JBHUFU010000018.1"/>
</dbReference>
<keyword evidence="3" id="KW-0804">Transcription</keyword>
<dbReference type="InterPro" id="IPR050679">
    <property type="entry name" value="Bact_HTH_transcr_reg"/>
</dbReference>
<organism evidence="5 6">
    <name type="scientific">Streptomyces desertarenae</name>
    <dbReference type="NCBI Taxonomy" id="2666184"/>
    <lineage>
        <taxon>Bacteria</taxon>
        <taxon>Bacillati</taxon>
        <taxon>Actinomycetota</taxon>
        <taxon>Actinomycetes</taxon>
        <taxon>Kitasatosporales</taxon>
        <taxon>Streptomycetaceae</taxon>
        <taxon>Streptomyces</taxon>
    </lineage>
</organism>
<sequence>MKIDRALPHWPQVAAEIRRRIEDGAYRAGERLPGTVALAAEFDVSQSTATRALARLRADGLVYVVSGRGYYVADRSLSAEE</sequence>
<dbReference type="PROSITE" id="PS50949">
    <property type="entry name" value="HTH_GNTR"/>
    <property type="match status" value="1"/>
</dbReference>
<evidence type="ECO:0000256" key="2">
    <source>
        <dbReference type="ARBA" id="ARBA00023125"/>
    </source>
</evidence>
<dbReference type="PRINTS" id="PR00035">
    <property type="entry name" value="HTHGNTR"/>
</dbReference>
<evidence type="ECO:0000259" key="4">
    <source>
        <dbReference type="PROSITE" id="PS50949"/>
    </source>
</evidence>
<evidence type="ECO:0000313" key="5">
    <source>
        <dbReference type="EMBL" id="MFD1832683.1"/>
    </source>
</evidence>
<proteinExistence type="predicted"/>
<dbReference type="PANTHER" id="PTHR44846">
    <property type="entry name" value="MANNOSYL-D-GLYCERATE TRANSPORT/METABOLISM SYSTEM REPRESSOR MNGR-RELATED"/>
    <property type="match status" value="1"/>
</dbReference>
<name>A0ABW4PT57_9ACTN</name>
<keyword evidence="2" id="KW-0238">DNA-binding</keyword>
<gene>
    <name evidence="5" type="ORF">ACFSJS_24000</name>
</gene>
<dbReference type="SUPFAM" id="SSF46785">
    <property type="entry name" value="Winged helix' DNA-binding domain"/>
    <property type="match status" value="1"/>
</dbReference>
<dbReference type="EMBL" id="JBHUFU010000018">
    <property type="protein sequence ID" value="MFD1832683.1"/>
    <property type="molecule type" value="Genomic_DNA"/>
</dbReference>
<dbReference type="SMART" id="SM00345">
    <property type="entry name" value="HTH_GNTR"/>
    <property type="match status" value="1"/>
</dbReference>
<feature type="domain" description="HTH gntR-type" evidence="4">
    <location>
        <begin position="7"/>
        <end position="75"/>
    </location>
</feature>
<keyword evidence="6" id="KW-1185">Reference proteome</keyword>
<dbReference type="InterPro" id="IPR000524">
    <property type="entry name" value="Tscrpt_reg_HTH_GntR"/>
</dbReference>
<reference evidence="6" key="1">
    <citation type="journal article" date="2019" name="Int. J. Syst. Evol. Microbiol.">
        <title>The Global Catalogue of Microorganisms (GCM) 10K type strain sequencing project: providing services to taxonomists for standard genome sequencing and annotation.</title>
        <authorList>
            <consortium name="The Broad Institute Genomics Platform"/>
            <consortium name="The Broad Institute Genome Sequencing Center for Infectious Disease"/>
            <person name="Wu L."/>
            <person name="Ma J."/>
        </authorList>
    </citation>
    <scope>NUCLEOTIDE SEQUENCE [LARGE SCALE GENOMIC DNA]</scope>
    <source>
        <strain evidence="6">CGMCC 4.7455</strain>
    </source>
</reference>
<dbReference type="Proteomes" id="UP001597365">
    <property type="component" value="Unassembled WGS sequence"/>
</dbReference>
<evidence type="ECO:0000256" key="1">
    <source>
        <dbReference type="ARBA" id="ARBA00023015"/>
    </source>
</evidence>
<evidence type="ECO:0000313" key="6">
    <source>
        <dbReference type="Proteomes" id="UP001597365"/>
    </source>
</evidence>
<evidence type="ECO:0000256" key="3">
    <source>
        <dbReference type="ARBA" id="ARBA00023163"/>
    </source>
</evidence>
<keyword evidence="1" id="KW-0805">Transcription regulation</keyword>
<protein>
    <submittedName>
        <fullName evidence="5">Winged helix-turn-helix domain-containing protein</fullName>
    </submittedName>
</protein>
<comment type="caution">
    <text evidence="5">The sequence shown here is derived from an EMBL/GenBank/DDBJ whole genome shotgun (WGS) entry which is preliminary data.</text>
</comment>
<dbReference type="Gene3D" id="1.10.10.10">
    <property type="entry name" value="Winged helix-like DNA-binding domain superfamily/Winged helix DNA-binding domain"/>
    <property type="match status" value="1"/>
</dbReference>
<dbReference type="CDD" id="cd07377">
    <property type="entry name" value="WHTH_GntR"/>
    <property type="match status" value="1"/>
</dbReference>
<dbReference type="Pfam" id="PF00392">
    <property type="entry name" value="GntR"/>
    <property type="match status" value="1"/>
</dbReference>
<dbReference type="InterPro" id="IPR036390">
    <property type="entry name" value="WH_DNA-bd_sf"/>
</dbReference>
<dbReference type="InterPro" id="IPR036388">
    <property type="entry name" value="WH-like_DNA-bd_sf"/>
</dbReference>
<dbReference type="PANTHER" id="PTHR44846:SF1">
    <property type="entry name" value="MANNOSYL-D-GLYCERATE TRANSPORT_METABOLISM SYSTEM REPRESSOR MNGR-RELATED"/>
    <property type="match status" value="1"/>
</dbReference>